<dbReference type="Proteomes" id="UP000252355">
    <property type="component" value="Unassembled WGS sequence"/>
</dbReference>
<gene>
    <name evidence="1" type="ORF">OZSIB_1303</name>
</gene>
<dbReference type="AlphaFoldDB" id="A0A367ZMK2"/>
<accession>A0A367ZMK2</accession>
<evidence type="ECO:0000313" key="1">
    <source>
        <dbReference type="EMBL" id="RCK78581.1"/>
    </source>
</evidence>
<protein>
    <submittedName>
        <fullName evidence="1">Uncharacterized protein</fullName>
    </submittedName>
</protein>
<reference evidence="1 2" key="1">
    <citation type="submission" date="2018-05" db="EMBL/GenBank/DDBJ databases">
        <title>A metagenomic window into the 2 km-deep terrestrial subsurface aquifer revealed taxonomically and functionally diverse microbial community comprising novel uncultured bacterial lineages.</title>
        <authorList>
            <person name="Kadnikov V.V."/>
            <person name="Mardanov A.V."/>
            <person name="Beletsky A.V."/>
            <person name="Banks D."/>
            <person name="Pimenov N.V."/>
            <person name="Frank Y.A."/>
            <person name="Karnachuk O.V."/>
            <person name="Ravin N.V."/>
        </authorList>
    </citation>
    <scope>NUCLEOTIDE SEQUENCE [LARGE SCALE GENOMIC DNA]</scope>
    <source>
        <strain evidence="1">BY5</strain>
    </source>
</reference>
<proteinExistence type="predicted"/>
<name>A0A367ZMK2_9BACT</name>
<organism evidence="1 2">
    <name type="scientific">Candidatus Ozemobacter sibiricus</name>
    <dbReference type="NCBI Taxonomy" id="2268124"/>
    <lineage>
        <taxon>Bacteria</taxon>
        <taxon>Candidatus Ozemobacteria</taxon>
        <taxon>Candidatus Ozemobacterales</taxon>
        <taxon>Candidatus Ozemobacteraceae</taxon>
        <taxon>Candidatus Ozemobacter</taxon>
    </lineage>
</organism>
<sequence>MLPPGPAGPSPTPPWDRPAWVTFDPPSVLANLERLAPGEAVLDLRSLLLERIWRQLEEEFRRRGCRGYLAERPLFSPFQSGEPEGWEKFLAPAYPADRLEGGLRAGFSLVVGHLSEAIILSNMAQAFDRRCRVLVRVRHPDLMADAGPTGVLSILELLPQLPLLELAGFFFDQPFATRQECETFGRALTRCLGETGCLMALTRAEGPWPNRLQPRRVIGTELLGVASEQAVPLTATLTLEAWGVPLTSREASVRLAVDLGTAHGLPPRLPAIVYVEHQPARVVRLEERRLVLEMASRPPAPSPWRVLLLGGTDGGGVVAPADWPDGLPLGLLETVVRTWPESFAPTGAGAILTPA</sequence>
<evidence type="ECO:0000313" key="2">
    <source>
        <dbReference type="Proteomes" id="UP000252355"/>
    </source>
</evidence>
<dbReference type="EMBL" id="QOQW01000021">
    <property type="protein sequence ID" value="RCK78581.1"/>
    <property type="molecule type" value="Genomic_DNA"/>
</dbReference>
<comment type="caution">
    <text evidence="1">The sequence shown here is derived from an EMBL/GenBank/DDBJ whole genome shotgun (WGS) entry which is preliminary data.</text>
</comment>